<sequence length="225" mass="25176">MSTPPITVQPPELHGPFRYLAIEGPIGVGKTSLAQRLADRWSMHALLERHDDNPFLARFYDDMPRYALATELHFALQRAALAREAAQALAAGTRLVSDFIAQKSAVFARLTLPDDEWRLYQAVAPRVEAATMPTPDLVVYLQASPTTLLARVGKRARPAERQISDSYLRALGDAYDQFFFHYDESPVLTVNTEHLDLLGSDADFALLIEQIEAMRGRRASFVKAH</sequence>
<protein>
    <submittedName>
        <fullName evidence="4">Deoxynucleoside kinase</fullName>
    </submittedName>
</protein>
<comment type="caution">
    <text evidence="4">The sequence shown here is derived from an EMBL/GenBank/DDBJ whole genome shotgun (WGS) entry which is preliminary data.</text>
</comment>
<feature type="domain" description="Deoxynucleoside kinase" evidence="3">
    <location>
        <begin position="20"/>
        <end position="212"/>
    </location>
</feature>
<dbReference type="Pfam" id="PF01712">
    <property type="entry name" value="dNK"/>
    <property type="match status" value="1"/>
</dbReference>
<dbReference type="InterPro" id="IPR002624">
    <property type="entry name" value="DCK/DGK"/>
</dbReference>
<dbReference type="PANTHER" id="PTHR10513:SF46">
    <property type="entry name" value="DEOXYGUANOSINE KINASE"/>
    <property type="match status" value="1"/>
</dbReference>
<dbReference type="OrthoDB" id="9776634at2"/>
<evidence type="ECO:0000256" key="1">
    <source>
        <dbReference type="PIRSR" id="PIRSR000705-1"/>
    </source>
</evidence>
<dbReference type="InterPro" id="IPR031314">
    <property type="entry name" value="DNK_dom"/>
</dbReference>
<reference evidence="4 5" key="1">
    <citation type="submission" date="2018-10" db="EMBL/GenBank/DDBJ databases">
        <title>Paraburkholderia sp. 7MK8-2, isolated from soil.</title>
        <authorList>
            <person name="Gao Z.-H."/>
            <person name="Qiu L.-H."/>
        </authorList>
    </citation>
    <scope>NUCLEOTIDE SEQUENCE [LARGE SCALE GENOMIC DNA]</scope>
    <source>
        <strain evidence="4 5">7MK8-2</strain>
    </source>
</reference>
<keyword evidence="4" id="KW-0808">Transferase</keyword>
<organism evidence="4 5">
    <name type="scientific">Trinickia fusca</name>
    <dbReference type="NCBI Taxonomy" id="2419777"/>
    <lineage>
        <taxon>Bacteria</taxon>
        <taxon>Pseudomonadati</taxon>
        <taxon>Pseudomonadota</taxon>
        <taxon>Betaproteobacteria</taxon>
        <taxon>Burkholderiales</taxon>
        <taxon>Burkholderiaceae</taxon>
        <taxon>Trinickia</taxon>
    </lineage>
</organism>
<evidence type="ECO:0000259" key="3">
    <source>
        <dbReference type="Pfam" id="PF01712"/>
    </source>
</evidence>
<evidence type="ECO:0000256" key="2">
    <source>
        <dbReference type="PIRSR" id="PIRSR000705-3"/>
    </source>
</evidence>
<dbReference type="GO" id="GO:0019136">
    <property type="term" value="F:deoxynucleoside kinase activity"/>
    <property type="evidence" value="ECO:0007669"/>
    <property type="project" value="InterPro"/>
</dbReference>
<feature type="active site" description="Proton acceptor" evidence="1">
    <location>
        <position position="98"/>
    </location>
</feature>
<keyword evidence="5" id="KW-1185">Reference proteome</keyword>
<dbReference type="CDD" id="cd01673">
    <property type="entry name" value="dNK"/>
    <property type="match status" value="1"/>
</dbReference>
<dbReference type="InterPro" id="IPR050566">
    <property type="entry name" value="Deoxyribonucleoside_kinase"/>
</dbReference>
<dbReference type="GO" id="GO:0005524">
    <property type="term" value="F:ATP binding"/>
    <property type="evidence" value="ECO:0007669"/>
    <property type="project" value="UniProtKB-KW"/>
</dbReference>
<dbReference type="Gene3D" id="3.40.50.300">
    <property type="entry name" value="P-loop containing nucleotide triphosphate hydrolases"/>
    <property type="match status" value="1"/>
</dbReference>
<feature type="binding site" evidence="2">
    <location>
        <begin position="151"/>
        <end position="155"/>
    </location>
    <ligand>
        <name>ATP</name>
        <dbReference type="ChEBI" id="CHEBI:30616"/>
    </ligand>
</feature>
<keyword evidence="2" id="KW-0067">ATP-binding</keyword>
<dbReference type="AlphaFoldDB" id="A0A494XSB1"/>
<dbReference type="PANTHER" id="PTHR10513">
    <property type="entry name" value="DEOXYNUCLEOSIDE KINASE"/>
    <property type="match status" value="1"/>
</dbReference>
<evidence type="ECO:0000313" key="4">
    <source>
        <dbReference type="EMBL" id="RKP51014.1"/>
    </source>
</evidence>
<evidence type="ECO:0000313" key="5">
    <source>
        <dbReference type="Proteomes" id="UP000280434"/>
    </source>
</evidence>
<name>A0A494XSB1_9BURK</name>
<dbReference type="InterPro" id="IPR027417">
    <property type="entry name" value="P-loop_NTPase"/>
</dbReference>
<keyword evidence="4" id="KW-0418">Kinase</keyword>
<dbReference type="PIRSF" id="PIRSF000705">
    <property type="entry name" value="DNK"/>
    <property type="match status" value="1"/>
</dbReference>
<dbReference type="EMBL" id="RBZV01000002">
    <property type="protein sequence ID" value="RKP51014.1"/>
    <property type="molecule type" value="Genomic_DNA"/>
</dbReference>
<keyword evidence="2" id="KW-0547">Nucleotide-binding</keyword>
<gene>
    <name evidence="4" type="ORF">D7S89_08150</name>
</gene>
<dbReference type="GO" id="GO:0005737">
    <property type="term" value="C:cytoplasm"/>
    <property type="evidence" value="ECO:0007669"/>
    <property type="project" value="TreeGrafter"/>
</dbReference>
<feature type="binding site" evidence="2">
    <location>
        <begin position="24"/>
        <end position="32"/>
    </location>
    <ligand>
        <name>ATP</name>
        <dbReference type="ChEBI" id="CHEBI:30616"/>
    </ligand>
</feature>
<dbReference type="SUPFAM" id="SSF52540">
    <property type="entry name" value="P-loop containing nucleoside triphosphate hydrolases"/>
    <property type="match status" value="1"/>
</dbReference>
<dbReference type="RefSeq" id="WP_121277098.1">
    <property type="nucleotide sequence ID" value="NZ_RBZV01000002.1"/>
</dbReference>
<dbReference type="Proteomes" id="UP000280434">
    <property type="component" value="Unassembled WGS sequence"/>
</dbReference>
<accession>A0A494XSB1</accession>
<proteinExistence type="predicted"/>